<dbReference type="Proteomes" id="UP001057402">
    <property type="component" value="Chromosome 10"/>
</dbReference>
<comment type="caution">
    <text evidence="1">The sequence shown here is derived from an EMBL/GenBank/DDBJ whole genome shotgun (WGS) entry which is preliminary data.</text>
</comment>
<keyword evidence="2" id="KW-1185">Reference proteome</keyword>
<accession>A0ACB9MFT2</accession>
<sequence length="133" mass="14985">MAPGRICPLQQRRQSPLSGASHNAKFVVALGEQKRLLPGWPGGWLLLPPVLKTPRDCGNGRTWRRHYWTTERIYGPSLIEQTPWCGLAERGLHVFGMDLPWLEDGEDVAGARLLVFLVRLWMVQFSEGLLQAG</sequence>
<protein>
    <submittedName>
        <fullName evidence="1">Uncharacterized protein</fullName>
    </submittedName>
</protein>
<organism evidence="1 2">
    <name type="scientific">Melastoma candidum</name>
    <dbReference type="NCBI Taxonomy" id="119954"/>
    <lineage>
        <taxon>Eukaryota</taxon>
        <taxon>Viridiplantae</taxon>
        <taxon>Streptophyta</taxon>
        <taxon>Embryophyta</taxon>
        <taxon>Tracheophyta</taxon>
        <taxon>Spermatophyta</taxon>
        <taxon>Magnoliopsida</taxon>
        <taxon>eudicotyledons</taxon>
        <taxon>Gunneridae</taxon>
        <taxon>Pentapetalae</taxon>
        <taxon>rosids</taxon>
        <taxon>malvids</taxon>
        <taxon>Myrtales</taxon>
        <taxon>Melastomataceae</taxon>
        <taxon>Melastomatoideae</taxon>
        <taxon>Melastomateae</taxon>
        <taxon>Melastoma</taxon>
    </lineage>
</organism>
<evidence type="ECO:0000313" key="2">
    <source>
        <dbReference type="Proteomes" id="UP001057402"/>
    </source>
</evidence>
<dbReference type="EMBL" id="CM042889">
    <property type="protein sequence ID" value="KAI4321976.1"/>
    <property type="molecule type" value="Genomic_DNA"/>
</dbReference>
<evidence type="ECO:0000313" key="1">
    <source>
        <dbReference type="EMBL" id="KAI4321976.1"/>
    </source>
</evidence>
<proteinExistence type="predicted"/>
<name>A0ACB9MFT2_9MYRT</name>
<reference evidence="2" key="1">
    <citation type="journal article" date="2023" name="Front. Plant Sci.">
        <title>Chromosomal-level genome assembly of Melastoma candidum provides insights into trichome evolution.</title>
        <authorList>
            <person name="Zhong Y."/>
            <person name="Wu W."/>
            <person name="Sun C."/>
            <person name="Zou P."/>
            <person name="Liu Y."/>
            <person name="Dai S."/>
            <person name="Zhou R."/>
        </authorList>
    </citation>
    <scope>NUCLEOTIDE SEQUENCE [LARGE SCALE GENOMIC DNA]</scope>
</reference>
<gene>
    <name evidence="1" type="ORF">MLD38_035294</name>
</gene>